<sequence>MKIAGKTDIGMVRETNQDAFRIAVLADGIGFALVCDGMGGVKGGDEASASAKRIITSIVREGVKEDMTDDELHDLLLRAIYEANRYIYTQSQQNPGLTGMGTTALAAIITPKCAYIGHVGDSRLYQLHAGQFYQVTRDHSRVQELIDMGQITPEEARLRPDRNIITRAVGIAADVDVDLLDLQLTHGDRLLLCTDGLSGLCTDREMSEILSSHPIEEVTEQLIAAANRRGGYDNITVVVIEN</sequence>
<name>A0A9D1J4N0_9FIRM</name>
<dbReference type="EMBL" id="DVHA01000053">
    <property type="protein sequence ID" value="HIR60279.1"/>
    <property type="molecule type" value="Genomic_DNA"/>
</dbReference>
<dbReference type="NCBIfam" id="NF033484">
    <property type="entry name" value="Stp1_PP2C_phos"/>
    <property type="match status" value="1"/>
</dbReference>
<dbReference type="SMART" id="SM00332">
    <property type="entry name" value="PP2Cc"/>
    <property type="match status" value="1"/>
</dbReference>
<evidence type="ECO:0000259" key="1">
    <source>
        <dbReference type="PROSITE" id="PS51746"/>
    </source>
</evidence>
<feature type="domain" description="PPM-type phosphatase" evidence="1">
    <location>
        <begin position="2"/>
        <end position="242"/>
    </location>
</feature>
<protein>
    <submittedName>
        <fullName evidence="2">Stp1/IreP family PP2C-type Ser/Thr phosphatase</fullName>
    </submittedName>
</protein>
<gene>
    <name evidence="2" type="ORF">IAB37_01715</name>
</gene>
<dbReference type="SUPFAM" id="SSF81606">
    <property type="entry name" value="PP2C-like"/>
    <property type="match status" value="1"/>
</dbReference>
<reference evidence="2" key="1">
    <citation type="submission" date="2020-10" db="EMBL/GenBank/DDBJ databases">
        <authorList>
            <person name="Gilroy R."/>
        </authorList>
    </citation>
    <scope>NUCLEOTIDE SEQUENCE</scope>
    <source>
        <strain evidence="2">CHK189-12415</strain>
    </source>
</reference>
<accession>A0A9D1J4N0</accession>
<evidence type="ECO:0000313" key="2">
    <source>
        <dbReference type="EMBL" id="HIR60279.1"/>
    </source>
</evidence>
<reference evidence="2" key="2">
    <citation type="journal article" date="2021" name="PeerJ">
        <title>Extensive microbial diversity within the chicken gut microbiome revealed by metagenomics and culture.</title>
        <authorList>
            <person name="Gilroy R."/>
            <person name="Ravi A."/>
            <person name="Getino M."/>
            <person name="Pursley I."/>
            <person name="Horton D.L."/>
            <person name="Alikhan N.F."/>
            <person name="Baker D."/>
            <person name="Gharbi K."/>
            <person name="Hall N."/>
            <person name="Watson M."/>
            <person name="Adriaenssens E.M."/>
            <person name="Foster-Nyarko E."/>
            <person name="Jarju S."/>
            <person name="Secka A."/>
            <person name="Antonio M."/>
            <person name="Oren A."/>
            <person name="Chaudhuri R.R."/>
            <person name="La Ragione R."/>
            <person name="Hildebrand F."/>
            <person name="Pallen M.J."/>
        </authorList>
    </citation>
    <scope>NUCLEOTIDE SEQUENCE</scope>
    <source>
        <strain evidence="2">CHK189-12415</strain>
    </source>
</reference>
<dbReference type="Proteomes" id="UP000824241">
    <property type="component" value="Unassembled WGS sequence"/>
</dbReference>
<dbReference type="AlphaFoldDB" id="A0A9D1J4N0"/>
<dbReference type="GO" id="GO:0004722">
    <property type="term" value="F:protein serine/threonine phosphatase activity"/>
    <property type="evidence" value="ECO:0007669"/>
    <property type="project" value="InterPro"/>
</dbReference>
<dbReference type="InterPro" id="IPR015655">
    <property type="entry name" value="PP2C"/>
</dbReference>
<dbReference type="Gene3D" id="3.60.40.10">
    <property type="entry name" value="PPM-type phosphatase domain"/>
    <property type="match status" value="1"/>
</dbReference>
<dbReference type="CDD" id="cd00143">
    <property type="entry name" value="PP2Cc"/>
    <property type="match status" value="1"/>
</dbReference>
<organism evidence="2 3">
    <name type="scientific">Candidatus Faecivivens stercoravium</name>
    <dbReference type="NCBI Taxonomy" id="2840803"/>
    <lineage>
        <taxon>Bacteria</taxon>
        <taxon>Bacillati</taxon>
        <taxon>Bacillota</taxon>
        <taxon>Clostridia</taxon>
        <taxon>Eubacteriales</taxon>
        <taxon>Oscillospiraceae</taxon>
        <taxon>Oscillospiraceae incertae sedis</taxon>
        <taxon>Candidatus Faecivivens</taxon>
    </lineage>
</organism>
<comment type="caution">
    <text evidence="2">The sequence shown here is derived from an EMBL/GenBank/DDBJ whole genome shotgun (WGS) entry which is preliminary data.</text>
</comment>
<dbReference type="InterPro" id="IPR036457">
    <property type="entry name" value="PPM-type-like_dom_sf"/>
</dbReference>
<dbReference type="InterPro" id="IPR001932">
    <property type="entry name" value="PPM-type_phosphatase-like_dom"/>
</dbReference>
<dbReference type="SMART" id="SM00331">
    <property type="entry name" value="PP2C_SIG"/>
    <property type="match status" value="1"/>
</dbReference>
<evidence type="ECO:0000313" key="3">
    <source>
        <dbReference type="Proteomes" id="UP000824241"/>
    </source>
</evidence>
<dbReference type="Pfam" id="PF13672">
    <property type="entry name" value="PP2C_2"/>
    <property type="match status" value="1"/>
</dbReference>
<dbReference type="PROSITE" id="PS51746">
    <property type="entry name" value="PPM_2"/>
    <property type="match status" value="1"/>
</dbReference>
<proteinExistence type="predicted"/>
<dbReference type="PANTHER" id="PTHR47992">
    <property type="entry name" value="PROTEIN PHOSPHATASE"/>
    <property type="match status" value="1"/>
</dbReference>